<dbReference type="AlphaFoldDB" id="A0A4E0R452"/>
<dbReference type="InterPro" id="IPR029058">
    <property type="entry name" value="AB_hydrolase_fold"/>
</dbReference>
<dbReference type="EMBL" id="JSZA02000022">
    <property type="protein sequence ID" value="TGO03362.1"/>
    <property type="molecule type" value="Genomic_DNA"/>
</dbReference>
<dbReference type="Proteomes" id="UP000030428">
    <property type="component" value="Unassembled WGS sequence"/>
</dbReference>
<comment type="caution">
    <text evidence="2">The sequence shown here is derived from an EMBL/GenBank/DDBJ whole genome shotgun (WGS) entry which is preliminary data.</text>
</comment>
<dbReference type="PANTHER" id="PTHR37946:SF1">
    <property type="entry name" value="SLL1969 PROTEIN"/>
    <property type="match status" value="1"/>
</dbReference>
<reference evidence="2 3" key="1">
    <citation type="journal article" date="2016" name="Front. Microbiol.">
        <title>Single-Cell (Meta-)Genomics of a Dimorphic Candidatus Thiomargarita nelsonii Reveals Genomic Plasticity.</title>
        <authorList>
            <person name="Flood B.E."/>
            <person name="Fliss P."/>
            <person name="Jones D.S."/>
            <person name="Dick G.J."/>
            <person name="Jain S."/>
            <person name="Kaster A.K."/>
            <person name="Winkel M."/>
            <person name="Mussmann M."/>
            <person name="Bailey J."/>
        </authorList>
    </citation>
    <scope>NUCLEOTIDE SEQUENCE [LARGE SCALE GENOMIC DNA]</scope>
    <source>
        <strain evidence="2">Hydrate Ridge</strain>
    </source>
</reference>
<dbReference type="Pfam" id="PF02089">
    <property type="entry name" value="Palm_thioest"/>
    <property type="match status" value="1"/>
</dbReference>
<feature type="transmembrane region" description="Helical" evidence="1">
    <location>
        <begin position="487"/>
        <end position="510"/>
    </location>
</feature>
<accession>A0A4E0R452</accession>
<dbReference type="SUPFAM" id="SSF53474">
    <property type="entry name" value="alpha/beta-Hydrolases"/>
    <property type="match status" value="1"/>
</dbReference>
<sequence length="532" mass="60518">MTFPPGKKTLLSAILLLSLLSAGEPIYARTIPFPIIFVHGFGETAERWDDIKPFFHLLELQFGGILQISKRGNVITSDYNKAADYFFIQFTDDQLGIQDQIKELRQFIKKLHRESRAPRFVLVGFSMGGLTSRAYLTQYHNNHKIAKLVTITSPHQGSNWAYFHKIALKCLNRAGASKDMSFWTKIKTNGKKALCKLFEQVSEKVIDIRFAGPAMRDLQPIEKGTEHSNLLAQLARTDHPLDVQYASVVAQTPTLEKPFIILNNFIKEKKSNGILTAWTAPFIDFGRQHFPKFINLISNNNAGKNNCNKDSGDGAVSVCSQDISQLAWFKKQIDHQKESTWRDTLQRTVFLKNGTRLEIFTIKDHHLAAPDNYELLQRILAGTAQAAIEITNSKTTWGGKGHISGRVNNYLFDVKRMKLERRENNQWQAIEISAQVDELGFKWENLPLGEEHNEFRLQYSVMSPTGKDELELVETLTKEIKIEPNDFPTGLIIMILIIAAILGIGSFVYMNSPSPISWGRQKDSWEEDDYLD</sequence>
<gene>
    <name evidence="2" type="ORF">PN36_07555</name>
</gene>
<evidence type="ECO:0000313" key="3">
    <source>
        <dbReference type="Proteomes" id="UP000030428"/>
    </source>
</evidence>
<evidence type="ECO:0000256" key="1">
    <source>
        <dbReference type="SAM" id="Phobius"/>
    </source>
</evidence>
<evidence type="ECO:0000313" key="2">
    <source>
        <dbReference type="EMBL" id="TGO03362.1"/>
    </source>
</evidence>
<name>A0A4E0R452_9GAMM</name>
<protein>
    <submittedName>
        <fullName evidence="2">Uncharacterized protein</fullName>
    </submittedName>
</protein>
<dbReference type="PANTHER" id="PTHR37946">
    <property type="entry name" value="SLL1969 PROTEIN"/>
    <property type="match status" value="1"/>
</dbReference>
<keyword evidence="1" id="KW-0812">Transmembrane</keyword>
<keyword evidence="1" id="KW-0472">Membrane</keyword>
<proteinExistence type="predicted"/>
<keyword evidence="1" id="KW-1133">Transmembrane helix</keyword>
<dbReference type="Gene3D" id="3.40.50.1820">
    <property type="entry name" value="alpha/beta hydrolase"/>
    <property type="match status" value="1"/>
</dbReference>
<organism evidence="2 3">
    <name type="scientific">Candidatus Thiomargarita nelsonii</name>
    <dbReference type="NCBI Taxonomy" id="1003181"/>
    <lineage>
        <taxon>Bacteria</taxon>
        <taxon>Pseudomonadati</taxon>
        <taxon>Pseudomonadota</taxon>
        <taxon>Gammaproteobacteria</taxon>
        <taxon>Thiotrichales</taxon>
        <taxon>Thiotrichaceae</taxon>
        <taxon>Thiomargarita</taxon>
    </lineage>
</organism>
<keyword evidence="3" id="KW-1185">Reference proteome</keyword>